<feature type="transmembrane region" description="Helical" evidence="3">
    <location>
        <begin position="270"/>
        <end position="288"/>
    </location>
</feature>
<dbReference type="Pfam" id="PF00990">
    <property type="entry name" value="GGDEF"/>
    <property type="match status" value="1"/>
</dbReference>
<dbReference type="Pfam" id="PF07695">
    <property type="entry name" value="7TMR-DISM_7TM"/>
    <property type="match status" value="1"/>
</dbReference>
<dbReference type="Gene3D" id="3.30.70.270">
    <property type="match status" value="1"/>
</dbReference>
<dbReference type="GO" id="GO:0052621">
    <property type="term" value="F:diguanylate cyclase activity"/>
    <property type="evidence" value="ECO:0007669"/>
    <property type="project" value="UniProtKB-EC"/>
</dbReference>
<evidence type="ECO:0000313" key="6">
    <source>
        <dbReference type="Proteomes" id="UP001334732"/>
    </source>
</evidence>
<dbReference type="SMART" id="SM00267">
    <property type="entry name" value="GGDEF"/>
    <property type="match status" value="1"/>
</dbReference>
<evidence type="ECO:0000256" key="1">
    <source>
        <dbReference type="ARBA" id="ARBA00012528"/>
    </source>
</evidence>
<evidence type="ECO:0000259" key="4">
    <source>
        <dbReference type="PROSITE" id="PS50887"/>
    </source>
</evidence>
<name>A0ABZ1CMJ3_9PROT</name>
<protein>
    <recommendedName>
        <fullName evidence="1">diguanylate cyclase</fullName>
        <ecNumber evidence="1">2.7.7.65</ecNumber>
    </recommendedName>
</protein>
<keyword evidence="6" id="KW-1185">Reference proteome</keyword>
<gene>
    <name evidence="5" type="ORF">VA613_14330</name>
</gene>
<feature type="transmembrane region" description="Helical" evidence="3">
    <location>
        <begin position="174"/>
        <end position="195"/>
    </location>
</feature>
<dbReference type="InterPro" id="IPR011623">
    <property type="entry name" value="7TMR_DISM_rcpt_extracell_dom1"/>
</dbReference>
<keyword evidence="3" id="KW-0812">Transmembrane</keyword>
<reference evidence="5 6" key="1">
    <citation type="submission" date="2023-12" db="EMBL/GenBank/DDBJ databases">
        <title>Thiobacillus sedimentum sp. nov., a chemolithoautotrophic sulfur-oxidizing bacterium isolated from freshwater sediment.</title>
        <authorList>
            <person name="Luo J."/>
            <person name="Dai C."/>
        </authorList>
    </citation>
    <scope>NUCLEOTIDE SEQUENCE [LARGE SCALE GENOMIC DNA]</scope>
    <source>
        <strain evidence="5 6">SCUT-2</strain>
    </source>
</reference>
<feature type="transmembrane region" description="Helical" evidence="3">
    <location>
        <begin position="327"/>
        <end position="349"/>
    </location>
</feature>
<proteinExistence type="predicted"/>
<evidence type="ECO:0000256" key="3">
    <source>
        <dbReference type="SAM" id="Phobius"/>
    </source>
</evidence>
<organism evidence="5 6">
    <name type="scientific">Thiobacillus sedimenti</name>
    <dbReference type="NCBI Taxonomy" id="3110231"/>
    <lineage>
        <taxon>Bacteria</taxon>
        <taxon>Pseudomonadati</taxon>
        <taxon>Pseudomonadota</taxon>
        <taxon>Betaproteobacteria</taxon>
        <taxon>Nitrosomonadales</taxon>
        <taxon>Thiobacillaceae</taxon>
        <taxon>Thiobacillus</taxon>
    </lineage>
</organism>
<dbReference type="SUPFAM" id="SSF55073">
    <property type="entry name" value="Nucleotide cyclase"/>
    <property type="match status" value="1"/>
</dbReference>
<dbReference type="InterPro" id="IPR011622">
    <property type="entry name" value="7TMR_DISM_rcpt_extracell_dom2"/>
</dbReference>
<feature type="transmembrane region" description="Helical" evidence="3">
    <location>
        <begin position="361"/>
        <end position="380"/>
    </location>
</feature>
<comment type="catalytic activity">
    <reaction evidence="2">
        <text>2 GTP = 3',3'-c-di-GMP + 2 diphosphate</text>
        <dbReference type="Rhea" id="RHEA:24898"/>
        <dbReference type="ChEBI" id="CHEBI:33019"/>
        <dbReference type="ChEBI" id="CHEBI:37565"/>
        <dbReference type="ChEBI" id="CHEBI:58805"/>
        <dbReference type="EC" id="2.7.7.65"/>
    </reaction>
</comment>
<keyword evidence="3" id="KW-1133">Transmembrane helix</keyword>
<dbReference type="Proteomes" id="UP001334732">
    <property type="component" value="Chromosome"/>
</dbReference>
<evidence type="ECO:0000256" key="2">
    <source>
        <dbReference type="ARBA" id="ARBA00034247"/>
    </source>
</evidence>
<dbReference type="Gene3D" id="2.60.40.2380">
    <property type="match status" value="1"/>
</dbReference>
<dbReference type="InterPro" id="IPR000160">
    <property type="entry name" value="GGDEF_dom"/>
</dbReference>
<dbReference type="CDD" id="cd01949">
    <property type="entry name" value="GGDEF"/>
    <property type="match status" value="1"/>
</dbReference>
<keyword evidence="5" id="KW-0548">Nucleotidyltransferase</keyword>
<dbReference type="Pfam" id="PF07696">
    <property type="entry name" value="7TMR-DISMED2"/>
    <property type="match status" value="1"/>
</dbReference>
<evidence type="ECO:0000313" key="5">
    <source>
        <dbReference type="EMBL" id="WRS39168.1"/>
    </source>
</evidence>
<dbReference type="InterPro" id="IPR029787">
    <property type="entry name" value="Nucleotide_cyclase"/>
</dbReference>
<sequence>MLLLAAGAAAVAAPLPVLKDSVAAIGRSTEFLQERDGRLDLAAAVAAYRQGRFAPGARPVLDFGIGAKPVWIHFAVDNPTAAPVARRLSLETSWLDRVDVYFREGGATVARYRVGDTLPFAERPVRGRYFVFEHAFPPGRSDVFLRVETPDPMVVPLYLLDPETARARQAEQEFSYGIVYGFLFALMAYNAILFASLRSARYLFYSLYLALFVAMNIAYTGHGFAWLWPDAVRWQQWANPVLIVLYAMGGLQFAIRFLDLRTYFPRVRRAVIGFCAAFAGVLALAVVLGNQTLALLVSFSFAFLFTWLMLALGIVSVRAGQKAARYFLIAAFAAMVGALLTTLSVWGFIPNTVWTFRAVEIGMLVDATLLALALAYQLRVGQEERIRAQRLAQLDPLTALNNRRAFYDKTAAPWSQTVRHGHSTSVMLFDLDHFKALNDAHGHAHGDAVLRATAELLRHSVRQGDVAARWGGEEFIVFLPETDAAEAMRLAERLRRAIAAMRVPHDGGASSVTASFGLAQRNPSHLTLDALIAAADECLYEAKQQGRDRVTACGGGNFPAAALA</sequence>
<dbReference type="EMBL" id="CP141769">
    <property type="protein sequence ID" value="WRS39168.1"/>
    <property type="molecule type" value="Genomic_DNA"/>
</dbReference>
<dbReference type="PANTHER" id="PTHR45138">
    <property type="entry name" value="REGULATORY COMPONENTS OF SENSORY TRANSDUCTION SYSTEM"/>
    <property type="match status" value="1"/>
</dbReference>
<dbReference type="PROSITE" id="PS50887">
    <property type="entry name" value="GGDEF"/>
    <property type="match status" value="1"/>
</dbReference>
<dbReference type="InterPro" id="IPR043128">
    <property type="entry name" value="Rev_trsase/Diguanyl_cyclase"/>
</dbReference>
<keyword evidence="5" id="KW-0808">Transferase</keyword>
<dbReference type="NCBIfam" id="TIGR00254">
    <property type="entry name" value="GGDEF"/>
    <property type="match status" value="1"/>
</dbReference>
<feature type="transmembrane region" description="Helical" evidence="3">
    <location>
        <begin position="237"/>
        <end position="258"/>
    </location>
</feature>
<feature type="transmembrane region" description="Helical" evidence="3">
    <location>
        <begin position="202"/>
        <end position="225"/>
    </location>
</feature>
<dbReference type="EC" id="2.7.7.65" evidence="1"/>
<feature type="transmembrane region" description="Helical" evidence="3">
    <location>
        <begin position="294"/>
        <end position="315"/>
    </location>
</feature>
<dbReference type="PANTHER" id="PTHR45138:SF9">
    <property type="entry name" value="DIGUANYLATE CYCLASE DGCM-RELATED"/>
    <property type="match status" value="1"/>
</dbReference>
<dbReference type="InterPro" id="IPR050469">
    <property type="entry name" value="Diguanylate_Cyclase"/>
</dbReference>
<accession>A0ABZ1CMJ3</accession>
<feature type="domain" description="GGDEF" evidence="4">
    <location>
        <begin position="422"/>
        <end position="555"/>
    </location>
</feature>
<dbReference type="RefSeq" id="WP_324779700.1">
    <property type="nucleotide sequence ID" value="NZ_CP141769.1"/>
</dbReference>
<keyword evidence="3" id="KW-0472">Membrane</keyword>